<dbReference type="PANTHER" id="PTHR13247:SF0">
    <property type="entry name" value="MITOCHONDRIAL FISSION 1 PROTEIN"/>
    <property type="match status" value="1"/>
</dbReference>
<comment type="function">
    <text evidence="8">Involved in the fragmentation of the mitochondrial network and its perinuclear clustering.</text>
</comment>
<evidence type="ECO:0000256" key="5">
    <source>
        <dbReference type="ARBA" id="ARBA00022989"/>
    </source>
</evidence>
<dbReference type="RefSeq" id="XP_012944417.1">
    <property type="nucleotide sequence ID" value="XM_013088963.2"/>
</dbReference>
<comment type="similarity">
    <text evidence="2 8">Belongs to the FIS1 family.</text>
</comment>
<dbReference type="Gene3D" id="1.25.40.10">
    <property type="entry name" value="Tetratricopeptide repeat domain"/>
    <property type="match status" value="1"/>
</dbReference>
<evidence type="ECO:0000256" key="9">
    <source>
        <dbReference type="SAM" id="Phobius"/>
    </source>
</evidence>
<dbReference type="InterPro" id="IPR028058">
    <property type="entry name" value="Fis1_TPR_N"/>
</dbReference>
<sequence>METIVEENIDPNDLKKFEGLYNEQARRGHISEKTQFDYAWCLIRSRYVSDMHKGIALLEDLMRIAKDDLSQRDYLFYIAVGFVRIKEYERALKYTEAIRKIEPNNRQAQQLDGYIKAKMKKDGLLGMAIVGGAVLALGGLVGATIAAVKKK</sequence>
<keyword evidence="3 9" id="KW-0812">Transmembrane</keyword>
<reference evidence="11 12" key="1">
    <citation type="submission" date="2025-05" db="UniProtKB">
        <authorList>
            <consortium name="RefSeq"/>
        </authorList>
    </citation>
    <scope>IDENTIFICATION</scope>
</reference>
<proteinExistence type="inferred from homology"/>
<comment type="domain">
    <text evidence="8">The C-terminus is required for mitochondrial localization, while the N-terminus is necessary for mitochondrial fission.</text>
</comment>
<evidence type="ECO:0000313" key="11">
    <source>
        <dbReference type="RefSeq" id="XP_012944417.1"/>
    </source>
</evidence>
<dbReference type="InterPro" id="IPR033745">
    <property type="entry name" value="Fis1_cytosol"/>
</dbReference>
<protein>
    <recommendedName>
        <fullName evidence="8">Mitochondrial fission 1 protein</fullName>
    </recommendedName>
</protein>
<evidence type="ECO:0000256" key="8">
    <source>
        <dbReference type="PIRNR" id="PIRNR008835"/>
    </source>
</evidence>
<dbReference type="InterPro" id="IPR011990">
    <property type="entry name" value="TPR-like_helical_dom_sf"/>
</dbReference>
<comment type="subcellular location">
    <subcellularLocation>
        <location evidence="1">Mitochondrion outer membrane</location>
        <topology evidence="1">Single-pass membrane protein</topology>
    </subcellularLocation>
</comment>
<accession>A0ABM1ABA8</accession>
<dbReference type="InterPro" id="IPR016543">
    <property type="entry name" value="Fis1"/>
</dbReference>
<keyword evidence="7 8" id="KW-0472">Membrane</keyword>
<gene>
    <name evidence="11 12" type="primary">LOC101853197</name>
</gene>
<dbReference type="Proteomes" id="UP000694888">
    <property type="component" value="Unplaced"/>
</dbReference>
<dbReference type="CDD" id="cd12212">
    <property type="entry name" value="Fis1"/>
    <property type="match status" value="1"/>
</dbReference>
<keyword evidence="10" id="KW-1185">Reference proteome</keyword>
<evidence type="ECO:0000256" key="7">
    <source>
        <dbReference type="ARBA" id="ARBA00023136"/>
    </source>
</evidence>
<evidence type="ECO:0000313" key="12">
    <source>
        <dbReference type="RefSeq" id="XP_012944418.1"/>
    </source>
</evidence>
<evidence type="ECO:0000313" key="10">
    <source>
        <dbReference type="Proteomes" id="UP000694888"/>
    </source>
</evidence>
<dbReference type="Pfam" id="PF14852">
    <property type="entry name" value="Fis1_TPR_N"/>
    <property type="match status" value="1"/>
</dbReference>
<dbReference type="RefSeq" id="XP_012944418.1">
    <property type="nucleotide sequence ID" value="XM_013088964.2"/>
</dbReference>
<dbReference type="PIRSF" id="PIRSF008835">
    <property type="entry name" value="TPR_repeat_11_Fis1"/>
    <property type="match status" value="1"/>
</dbReference>
<keyword evidence="4 8" id="KW-1000">Mitochondrion outer membrane</keyword>
<dbReference type="PANTHER" id="PTHR13247">
    <property type="entry name" value="TETRATRICOPEPTIDE REPEAT PROTEIN 11 TPR REPEAT PROTEIN 11"/>
    <property type="match status" value="1"/>
</dbReference>
<evidence type="ECO:0000256" key="4">
    <source>
        <dbReference type="ARBA" id="ARBA00022787"/>
    </source>
</evidence>
<organism evidence="10 11">
    <name type="scientific">Aplysia californica</name>
    <name type="common">California sea hare</name>
    <dbReference type="NCBI Taxonomy" id="6500"/>
    <lineage>
        <taxon>Eukaryota</taxon>
        <taxon>Metazoa</taxon>
        <taxon>Spiralia</taxon>
        <taxon>Lophotrochozoa</taxon>
        <taxon>Mollusca</taxon>
        <taxon>Gastropoda</taxon>
        <taxon>Heterobranchia</taxon>
        <taxon>Euthyneura</taxon>
        <taxon>Tectipleura</taxon>
        <taxon>Aplysiida</taxon>
        <taxon>Aplysioidea</taxon>
        <taxon>Aplysiidae</taxon>
        <taxon>Aplysia</taxon>
    </lineage>
</organism>
<evidence type="ECO:0000256" key="6">
    <source>
        <dbReference type="ARBA" id="ARBA00023128"/>
    </source>
</evidence>
<dbReference type="Pfam" id="PF14853">
    <property type="entry name" value="Fis1_TPR_C"/>
    <property type="match status" value="1"/>
</dbReference>
<evidence type="ECO:0000256" key="2">
    <source>
        <dbReference type="ARBA" id="ARBA00008937"/>
    </source>
</evidence>
<dbReference type="GeneID" id="101853197"/>
<keyword evidence="6 8" id="KW-0496">Mitochondrion</keyword>
<evidence type="ECO:0000256" key="3">
    <source>
        <dbReference type="ARBA" id="ARBA00022692"/>
    </source>
</evidence>
<feature type="transmembrane region" description="Helical" evidence="9">
    <location>
        <begin position="124"/>
        <end position="148"/>
    </location>
</feature>
<name>A0ABM1ABA8_APLCA</name>
<dbReference type="InterPro" id="IPR028061">
    <property type="entry name" value="Fis1_TPR_C"/>
</dbReference>
<dbReference type="SUPFAM" id="SSF48452">
    <property type="entry name" value="TPR-like"/>
    <property type="match status" value="1"/>
</dbReference>
<evidence type="ECO:0000256" key="1">
    <source>
        <dbReference type="ARBA" id="ARBA00004572"/>
    </source>
</evidence>
<keyword evidence="5 9" id="KW-1133">Transmembrane helix</keyword>